<feature type="compositionally biased region" description="Low complexity" evidence="1">
    <location>
        <begin position="95"/>
        <end position="112"/>
    </location>
</feature>
<evidence type="ECO:0000256" key="1">
    <source>
        <dbReference type="SAM" id="MobiDB-lite"/>
    </source>
</evidence>
<feature type="region of interest" description="Disordered" evidence="1">
    <location>
        <begin position="162"/>
        <end position="187"/>
    </location>
</feature>
<name>A0ABN3PTG2_9ACTN</name>
<protein>
    <submittedName>
        <fullName evidence="2">DUF2891 domain-containing protein</fullName>
    </submittedName>
</protein>
<reference evidence="2 3" key="1">
    <citation type="journal article" date="2019" name="Int. J. Syst. Evol. Microbiol.">
        <title>The Global Catalogue of Microorganisms (GCM) 10K type strain sequencing project: providing services to taxonomists for standard genome sequencing and annotation.</title>
        <authorList>
            <consortium name="The Broad Institute Genomics Platform"/>
            <consortium name="The Broad Institute Genome Sequencing Center for Infectious Disease"/>
            <person name="Wu L."/>
            <person name="Ma J."/>
        </authorList>
    </citation>
    <scope>NUCLEOTIDE SEQUENCE [LARGE SCALE GENOMIC DNA]</scope>
    <source>
        <strain evidence="2 3">JCM 16373</strain>
    </source>
</reference>
<dbReference type="EMBL" id="BAAARJ010000002">
    <property type="protein sequence ID" value="GAA2595284.1"/>
    <property type="molecule type" value="Genomic_DNA"/>
</dbReference>
<organism evidence="2 3">
    <name type="scientific">Streptomyces axinellae</name>
    <dbReference type="NCBI Taxonomy" id="552788"/>
    <lineage>
        <taxon>Bacteria</taxon>
        <taxon>Bacillati</taxon>
        <taxon>Actinomycetota</taxon>
        <taxon>Actinomycetes</taxon>
        <taxon>Kitasatosporales</taxon>
        <taxon>Streptomycetaceae</taxon>
        <taxon>Streptomyces</taxon>
    </lineage>
</organism>
<feature type="compositionally biased region" description="Gly residues" evidence="1">
    <location>
        <begin position="326"/>
        <end position="340"/>
    </location>
</feature>
<sequence>MPGTPGVSRGNGVRDDASAAALAARAPLFAELALTNVTREYPNAPAHLIADPTELVPPRTYHPAFYGAYDWHSSVHMHWLLIRLLRLPHPPPGPGADAAQSASASSPAQAPGWRETAIRTLEAHLTAGALAQEAAYLRDRPSFERPYGWAWLLALTSESTALSSESTAPNGESSAPGSEHPPKARYPLQDESTALPAVARRWREALAPAAATVADLVLGWLPKATYPVRHGTHANSAFSLGLILDSAERAGQERLLEPVRAKVREWYVPDHGAAVRWEPSGQDFLSPVLCEADVVRRVLSEPEFAEWLTRFLPELDKATGAHHAEGGPGSGSRNGNGGRTEPGTECDGFMPPPRISDPADPQIGHLFGLCLSRAAALRDLAGALPPDDPRIPVLTASAEANLDAALPVTASGDFTTDHWLATFATLALDGGVAAR</sequence>
<gene>
    <name evidence="2" type="ORF">GCM10009863_05540</name>
</gene>
<evidence type="ECO:0000313" key="3">
    <source>
        <dbReference type="Proteomes" id="UP001501447"/>
    </source>
</evidence>
<proteinExistence type="predicted"/>
<comment type="caution">
    <text evidence="2">The sequence shown here is derived from an EMBL/GenBank/DDBJ whole genome shotgun (WGS) entry which is preliminary data.</text>
</comment>
<accession>A0ABN3PTG2</accession>
<feature type="region of interest" description="Disordered" evidence="1">
    <location>
        <begin position="319"/>
        <end position="357"/>
    </location>
</feature>
<keyword evidence="3" id="KW-1185">Reference proteome</keyword>
<dbReference type="InterPro" id="IPR021365">
    <property type="entry name" value="DUF2891"/>
</dbReference>
<dbReference type="Proteomes" id="UP001501447">
    <property type="component" value="Unassembled WGS sequence"/>
</dbReference>
<feature type="region of interest" description="Disordered" evidence="1">
    <location>
        <begin position="92"/>
        <end position="113"/>
    </location>
</feature>
<dbReference type="Pfam" id="PF11199">
    <property type="entry name" value="DUF2891"/>
    <property type="match status" value="3"/>
</dbReference>
<evidence type="ECO:0000313" key="2">
    <source>
        <dbReference type="EMBL" id="GAA2595284.1"/>
    </source>
</evidence>